<keyword evidence="4" id="KW-1185">Reference proteome</keyword>
<dbReference type="InterPro" id="IPR010996">
    <property type="entry name" value="HHH_MUS81"/>
</dbReference>
<dbReference type="GO" id="GO:0005634">
    <property type="term" value="C:nucleus"/>
    <property type="evidence" value="ECO:0007669"/>
    <property type="project" value="TreeGrafter"/>
</dbReference>
<dbReference type="GO" id="GO:0006284">
    <property type="term" value="P:base-excision repair"/>
    <property type="evidence" value="ECO:0007669"/>
    <property type="project" value="TreeGrafter"/>
</dbReference>
<evidence type="ECO:0000313" key="4">
    <source>
        <dbReference type="Proteomes" id="UP000504639"/>
    </source>
</evidence>
<dbReference type="Proteomes" id="UP000504639">
    <property type="component" value="Unplaced"/>
</dbReference>
<proteinExistence type="predicted"/>
<dbReference type="Gene3D" id="1.10.150.110">
    <property type="entry name" value="DNA polymerase beta, N-terminal domain-like"/>
    <property type="match status" value="1"/>
</dbReference>
<evidence type="ECO:0000313" key="5">
    <source>
        <dbReference type="RefSeq" id="XP_032062972.1"/>
    </source>
</evidence>
<dbReference type="GO" id="GO:0003887">
    <property type="term" value="F:DNA-directed DNA polymerase activity"/>
    <property type="evidence" value="ECO:0007669"/>
    <property type="project" value="InterPro"/>
</dbReference>
<feature type="active site" description="Nucleophile; Schiff-base intermediate with DNA; for 5'-dRP lyase activity" evidence="1">
    <location>
        <position position="93"/>
    </location>
</feature>
<dbReference type="SUPFAM" id="SSF47802">
    <property type="entry name" value="DNA polymerase beta, N-terminal domain-like"/>
    <property type="match status" value="1"/>
</dbReference>
<dbReference type="PANTHER" id="PTHR11276:SF42">
    <property type="entry name" value="DNA POLYMERASE BETA"/>
    <property type="match status" value="1"/>
</dbReference>
<dbReference type="GO" id="GO:0006303">
    <property type="term" value="P:double-strand break repair via nonhomologous end joining"/>
    <property type="evidence" value="ECO:0007669"/>
    <property type="project" value="TreeGrafter"/>
</dbReference>
<accession>A0A6J3EM67</accession>
<dbReference type="RefSeq" id="XP_032062972.1">
    <property type="nucleotide sequence ID" value="XM_032207081.1"/>
</dbReference>
<feature type="domain" description="Crossover junction endonuclease MUS81-like HHH" evidence="3">
    <location>
        <begin position="42"/>
        <end position="103"/>
    </location>
</feature>
<feature type="region of interest" description="Disordered" evidence="2">
    <location>
        <begin position="1"/>
        <end position="32"/>
    </location>
</feature>
<dbReference type="GeneID" id="116501493"/>
<sequence>MSKGKAPSGRPNPGISDLLTGGGALGGPRRASAAPSAFLPAELASYERNGNRAIHKYNAHRKAASVSARYPSEIRSGAEAKELDGVGAKIAEKIDEFLSAGKLRRLEKTDSIPSLNWDTGDVLHGLYKLTYSFSFCKDACKSCSTAPRPKHVEKGRRRA</sequence>
<name>A0A6J3EM67_AYTFU</name>
<dbReference type="AlphaFoldDB" id="A0A6J3EM67"/>
<evidence type="ECO:0000256" key="2">
    <source>
        <dbReference type="SAM" id="MobiDB-lite"/>
    </source>
</evidence>
<dbReference type="KEGG" id="aful:116501493"/>
<gene>
    <name evidence="5" type="primary">LOC116501493</name>
</gene>
<protein>
    <submittedName>
        <fullName evidence="5">DNA polymerase beta-like isoform X1</fullName>
    </submittedName>
</protein>
<evidence type="ECO:0000259" key="3">
    <source>
        <dbReference type="Pfam" id="PF14716"/>
    </source>
</evidence>
<organism evidence="4 5">
    <name type="scientific">Aythya fuligula</name>
    <name type="common">Tufted duck</name>
    <name type="synonym">Anas fuligula</name>
    <dbReference type="NCBI Taxonomy" id="219594"/>
    <lineage>
        <taxon>Eukaryota</taxon>
        <taxon>Metazoa</taxon>
        <taxon>Chordata</taxon>
        <taxon>Craniata</taxon>
        <taxon>Vertebrata</taxon>
        <taxon>Euteleostomi</taxon>
        <taxon>Archelosauria</taxon>
        <taxon>Archosauria</taxon>
        <taxon>Dinosauria</taxon>
        <taxon>Saurischia</taxon>
        <taxon>Theropoda</taxon>
        <taxon>Coelurosauria</taxon>
        <taxon>Aves</taxon>
        <taxon>Neognathae</taxon>
        <taxon>Galloanserae</taxon>
        <taxon>Anseriformes</taxon>
        <taxon>Anatidae</taxon>
        <taxon>Aythyinae</taxon>
        <taxon>Aythya</taxon>
    </lineage>
</organism>
<reference evidence="5" key="1">
    <citation type="submission" date="2025-08" db="UniProtKB">
        <authorList>
            <consortium name="RefSeq"/>
        </authorList>
    </citation>
    <scope>IDENTIFICATION</scope>
    <source>
        <tissue evidence="5">Lung</tissue>
    </source>
</reference>
<dbReference type="InterPro" id="IPR022312">
    <property type="entry name" value="DNA_pol_X"/>
</dbReference>
<dbReference type="InParanoid" id="A0A6J3EM67"/>
<dbReference type="PANTHER" id="PTHR11276">
    <property type="entry name" value="DNA POLYMERASE TYPE-X FAMILY MEMBER"/>
    <property type="match status" value="1"/>
</dbReference>
<dbReference type="Pfam" id="PF14716">
    <property type="entry name" value="HHH_8"/>
    <property type="match status" value="1"/>
</dbReference>
<dbReference type="InterPro" id="IPR027421">
    <property type="entry name" value="DNA_pol_lamdba_lyase_dom_sf"/>
</dbReference>
<evidence type="ECO:0000256" key="1">
    <source>
        <dbReference type="PIRSR" id="PIRSR622312-50"/>
    </source>
</evidence>
<dbReference type="GO" id="GO:0003677">
    <property type="term" value="F:DNA binding"/>
    <property type="evidence" value="ECO:0007669"/>
    <property type="project" value="InterPro"/>
</dbReference>